<keyword evidence="2" id="KW-1185">Reference proteome</keyword>
<protein>
    <submittedName>
        <fullName evidence="1">Uncharacterized protein</fullName>
    </submittedName>
</protein>
<dbReference type="Proteomes" id="UP000738349">
    <property type="component" value="Unassembled WGS sequence"/>
</dbReference>
<evidence type="ECO:0000313" key="2">
    <source>
        <dbReference type="Proteomes" id="UP000738349"/>
    </source>
</evidence>
<dbReference type="Gene3D" id="3.40.50.300">
    <property type="entry name" value="P-loop containing nucleotide triphosphate hydrolases"/>
    <property type="match status" value="1"/>
</dbReference>
<accession>A0A9P9F546</accession>
<proteinExistence type="predicted"/>
<evidence type="ECO:0000313" key="1">
    <source>
        <dbReference type="EMBL" id="KAH7152837.1"/>
    </source>
</evidence>
<dbReference type="EMBL" id="JAGMUV010000006">
    <property type="protein sequence ID" value="KAH7152837.1"/>
    <property type="molecule type" value="Genomic_DNA"/>
</dbReference>
<sequence length="87" mass="9663">MALSSHSEEIVLQSPTKSHAQPLTYHLVTLPCLALQTLILEGQRDAEREALRHGRWIISDRSTQDPIVYARRYSGHKTAEAIGVTAA</sequence>
<dbReference type="AlphaFoldDB" id="A0A9P9F546"/>
<name>A0A9P9F546_9HYPO</name>
<comment type="caution">
    <text evidence="1">The sequence shown here is derived from an EMBL/GenBank/DDBJ whole genome shotgun (WGS) entry which is preliminary data.</text>
</comment>
<reference evidence="1" key="1">
    <citation type="journal article" date="2021" name="Nat. Commun.">
        <title>Genetic determinants of endophytism in the Arabidopsis root mycobiome.</title>
        <authorList>
            <person name="Mesny F."/>
            <person name="Miyauchi S."/>
            <person name="Thiergart T."/>
            <person name="Pickel B."/>
            <person name="Atanasova L."/>
            <person name="Karlsson M."/>
            <person name="Huettel B."/>
            <person name="Barry K.W."/>
            <person name="Haridas S."/>
            <person name="Chen C."/>
            <person name="Bauer D."/>
            <person name="Andreopoulos W."/>
            <person name="Pangilinan J."/>
            <person name="LaButti K."/>
            <person name="Riley R."/>
            <person name="Lipzen A."/>
            <person name="Clum A."/>
            <person name="Drula E."/>
            <person name="Henrissat B."/>
            <person name="Kohler A."/>
            <person name="Grigoriev I.V."/>
            <person name="Martin F.M."/>
            <person name="Hacquard S."/>
        </authorList>
    </citation>
    <scope>NUCLEOTIDE SEQUENCE</scope>
    <source>
        <strain evidence="1">MPI-CAGE-AT-0147</strain>
    </source>
</reference>
<gene>
    <name evidence="1" type="ORF">EDB81DRAFT_789824</name>
</gene>
<dbReference type="InterPro" id="IPR027417">
    <property type="entry name" value="P-loop_NTPase"/>
</dbReference>
<organism evidence="1 2">
    <name type="scientific">Dactylonectria macrodidyma</name>
    <dbReference type="NCBI Taxonomy" id="307937"/>
    <lineage>
        <taxon>Eukaryota</taxon>
        <taxon>Fungi</taxon>
        <taxon>Dikarya</taxon>
        <taxon>Ascomycota</taxon>
        <taxon>Pezizomycotina</taxon>
        <taxon>Sordariomycetes</taxon>
        <taxon>Hypocreomycetidae</taxon>
        <taxon>Hypocreales</taxon>
        <taxon>Nectriaceae</taxon>
        <taxon>Dactylonectria</taxon>
    </lineage>
</organism>
<dbReference type="OrthoDB" id="6118920at2759"/>